<keyword evidence="2" id="KW-0808">Transferase</keyword>
<dbReference type="Pfam" id="PF01869">
    <property type="entry name" value="BcrAD_BadFG"/>
    <property type="match status" value="1"/>
</dbReference>
<dbReference type="GO" id="GO:0047931">
    <property type="term" value="F:glucosamine kinase activity"/>
    <property type="evidence" value="ECO:0007669"/>
    <property type="project" value="UniProtKB-EC"/>
</dbReference>
<dbReference type="Proteomes" id="UP000306509">
    <property type="component" value="Unassembled WGS sequence"/>
</dbReference>
<evidence type="ECO:0000313" key="3">
    <source>
        <dbReference type="Proteomes" id="UP000306509"/>
    </source>
</evidence>
<sequence>MKYYIGIDGGGTKTEFLLADENHKILSRTLRGSASYMQIGEGGLIDLLDEGIENLIRPLQIAKNDEFHTCFGMPLYGEHRNKDEVILQSLKERLGKYRIKTVNDVEAGWAGSLEMESGINIVAGTGSIAFGKNPNGESAKAGGWSEFFSDEGSCYWLGRKAMECFSKEADGRFRKGALYEIMKEKFQLDHDYDLIGILEADYIPYRDRVASLQVCLKDAAMEGDMEAVRLYEHAAYELMLIVRSVHEKLKMGKGCKVSYSGGLFKTEDLILKPFERYLKPLDITLVPPKRTPAEGALLLAKYYENR</sequence>
<dbReference type="PANTHER" id="PTHR12862:SF0">
    <property type="entry name" value="N-ACETYL-D-GLUCOSAMINE KINASE"/>
    <property type="match status" value="1"/>
</dbReference>
<dbReference type="EC" id="2.7.1.8" evidence="2"/>
<proteinExistence type="predicted"/>
<dbReference type="InterPro" id="IPR039758">
    <property type="entry name" value="NAGK-like"/>
</dbReference>
<name>A0A4U8QB96_9FIRM</name>
<keyword evidence="3" id="KW-1185">Reference proteome</keyword>
<dbReference type="GO" id="GO:0045127">
    <property type="term" value="F:N-acetylglucosamine kinase activity"/>
    <property type="evidence" value="ECO:0007669"/>
    <property type="project" value="InterPro"/>
</dbReference>
<dbReference type="InterPro" id="IPR043129">
    <property type="entry name" value="ATPase_NBD"/>
</dbReference>
<keyword evidence="2" id="KW-0418">Kinase</keyword>
<comment type="caution">
    <text evidence="2">The sequence shown here is derived from an EMBL/GenBank/DDBJ whole genome shotgun (WGS) entry which is preliminary data.</text>
</comment>
<reference evidence="2 3" key="1">
    <citation type="journal article" date="2019" name="Anaerobe">
        <title>Detection of Robinsoniella peoriensis in multiple bone samples of a trauma patient.</title>
        <authorList>
            <person name="Schrottner P."/>
            <person name="Hartwich K."/>
            <person name="Bunk B."/>
            <person name="Schober I."/>
            <person name="Helbig S."/>
            <person name="Rudolph W.W."/>
            <person name="Gunzer F."/>
        </authorList>
    </citation>
    <scope>NUCLEOTIDE SEQUENCE [LARGE SCALE GENOMIC DNA]</scope>
    <source>
        <strain evidence="2 3">DSM 106044</strain>
    </source>
</reference>
<dbReference type="AlphaFoldDB" id="A0A4U8QB96"/>
<dbReference type="SUPFAM" id="SSF53067">
    <property type="entry name" value="Actin-like ATPase domain"/>
    <property type="match status" value="2"/>
</dbReference>
<organism evidence="2 3">
    <name type="scientific">Robinsoniella peoriensis</name>
    <dbReference type="NCBI Taxonomy" id="180332"/>
    <lineage>
        <taxon>Bacteria</taxon>
        <taxon>Bacillati</taxon>
        <taxon>Bacillota</taxon>
        <taxon>Clostridia</taxon>
        <taxon>Lachnospirales</taxon>
        <taxon>Lachnospiraceae</taxon>
        <taxon>Robinsoniella</taxon>
    </lineage>
</organism>
<dbReference type="InterPro" id="IPR002731">
    <property type="entry name" value="ATPase_BadF"/>
</dbReference>
<feature type="domain" description="ATPase BadF/BadG/BcrA/BcrD type" evidence="1">
    <location>
        <begin position="5"/>
        <end position="300"/>
    </location>
</feature>
<accession>A0A4U8QB96</accession>
<dbReference type="STRING" id="180332.GCA_000797495_04763"/>
<gene>
    <name evidence="2" type="primary">gspK</name>
    <name evidence="2" type="ORF">DSM106044_01522</name>
</gene>
<dbReference type="Gene3D" id="3.30.420.40">
    <property type="match status" value="2"/>
</dbReference>
<evidence type="ECO:0000259" key="1">
    <source>
        <dbReference type="Pfam" id="PF01869"/>
    </source>
</evidence>
<evidence type="ECO:0000313" key="2">
    <source>
        <dbReference type="EMBL" id="TLD01543.1"/>
    </source>
</evidence>
<dbReference type="PANTHER" id="PTHR12862">
    <property type="entry name" value="BADF TYPE ATPASE DOMAIN-CONTAINING PROTEIN"/>
    <property type="match status" value="1"/>
</dbReference>
<dbReference type="RefSeq" id="WP_138002177.1">
    <property type="nucleotide sequence ID" value="NZ_QGQD01000036.1"/>
</dbReference>
<dbReference type="EMBL" id="QGQD01000036">
    <property type="protein sequence ID" value="TLD01543.1"/>
    <property type="molecule type" value="Genomic_DNA"/>
</dbReference>
<protein>
    <submittedName>
        <fullName evidence="2">Glucosamine kinase GspK</fullName>
        <ecNumber evidence="2">2.7.1.8</ecNumber>
    </submittedName>
</protein>
<dbReference type="CDD" id="cd24007">
    <property type="entry name" value="ASKHA_NBD_eukNAGK-like"/>
    <property type="match status" value="1"/>
</dbReference>